<feature type="compositionally biased region" description="Polar residues" evidence="11">
    <location>
        <begin position="342"/>
        <end position="358"/>
    </location>
</feature>
<feature type="domain" description="C2H2-type" evidence="12">
    <location>
        <begin position="408"/>
        <end position="435"/>
    </location>
</feature>
<dbReference type="Gene3D" id="3.30.160.60">
    <property type="entry name" value="Classic Zinc Finger"/>
    <property type="match status" value="5"/>
</dbReference>
<keyword evidence="9" id="KW-0539">Nucleus</keyword>
<dbReference type="FunFam" id="3.30.160.60:FF:000325">
    <property type="entry name" value="ZFP90 zinc finger protein"/>
    <property type="match status" value="1"/>
</dbReference>
<evidence type="ECO:0000256" key="10">
    <source>
        <dbReference type="PROSITE-ProRule" id="PRU00042"/>
    </source>
</evidence>
<keyword evidence="6" id="KW-0805">Transcription regulation</keyword>
<dbReference type="EMBL" id="JAKKPZ010000984">
    <property type="protein sequence ID" value="KAI1691177.1"/>
    <property type="molecule type" value="Genomic_DNA"/>
</dbReference>
<comment type="caution">
    <text evidence="13">The sequence shown here is derived from an EMBL/GenBank/DDBJ whole genome shotgun (WGS) entry which is preliminary data.</text>
</comment>
<comment type="subcellular location">
    <subcellularLocation>
        <location evidence="1">Nucleus</location>
    </subcellularLocation>
</comment>
<dbReference type="SUPFAM" id="SSF57667">
    <property type="entry name" value="beta-beta-alpha zinc fingers"/>
    <property type="match status" value="4"/>
</dbReference>
<dbReference type="FunFam" id="3.30.160.60:FF:000130">
    <property type="entry name" value="Spalt-like transcription factor 4"/>
    <property type="match status" value="1"/>
</dbReference>
<feature type="compositionally biased region" description="Basic and acidic residues" evidence="11">
    <location>
        <begin position="360"/>
        <end position="371"/>
    </location>
</feature>
<name>A0AAD4MGB8_9BILA</name>
<dbReference type="PANTHER" id="PTHR24379:SF121">
    <property type="entry name" value="C2H2-TYPE DOMAIN-CONTAINING PROTEIN"/>
    <property type="match status" value="1"/>
</dbReference>
<evidence type="ECO:0000256" key="2">
    <source>
        <dbReference type="ARBA" id="ARBA00022723"/>
    </source>
</evidence>
<dbReference type="AlphaFoldDB" id="A0AAD4MGB8"/>
<evidence type="ECO:0000256" key="5">
    <source>
        <dbReference type="ARBA" id="ARBA00022833"/>
    </source>
</evidence>
<keyword evidence="8" id="KW-0804">Transcription</keyword>
<dbReference type="InterPro" id="IPR036236">
    <property type="entry name" value="Znf_C2H2_sf"/>
</dbReference>
<dbReference type="PROSITE" id="PS50157">
    <property type="entry name" value="ZINC_FINGER_C2H2_2"/>
    <property type="match status" value="3"/>
</dbReference>
<dbReference type="GO" id="GO:0005634">
    <property type="term" value="C:nucleus"/>
    <property type="evidence" value="ECO:0007669"/>
    <property type="project" value="UniProtKB-SubCell"/>
</dbReference>
<keyword evidence="7" id="KW-0238">DNA-binding</keyword>
<gene>
    <name evidence="13" type="ORF">DdX_22048</name>
</gene>
<evidence type="ECO:0000256" key="9">
    <source>
        <dbReference type="ARBA" id="ARBA00023242"/>
    </source>
</evidence>
<evidence type="ECO:0000256" key="4">
    <source>
        <dbReference type="ARBA" id="ARBA00022771"/>
    </source>
</evidence>
<dbReference type="PROSITE" id="PS00028">
    <property type="entry name" value="ZINC_FINGER_C2H2_1"/>
    <property type="match status" value="2"/>
</dbReference>
<proteinExistence type="predicted"/>
<reference evidence="13" key="1">
    <citation type="submission" date="2022-01" db="EMBL/GenBank/DDBJ databases">
        <title>Genome Sequence Resource for Two Populations of Ditylenchus destructor, the Migratory Endoparasitic Phytonematode.</title>
        <authorList>
            <person name="Zhang H."/>
            <person name="Lin R."/>
            <person name="Xie B."/>
        </authorList>
    </citation>
    <scope>NUCLEOTIDE SEQUENCE</scope>
    <source>
        <strain evidence="13">BazhouSP</strain>
    </source>
</reference>
<feature type="domain" description="C2H2-type" evidence="12">
    <location>
        <begin position="380"/>
        <end position="407"/>
    </location>
</feature>
<dbReference type="SMART" id="SM00355">
    <property type="entry name" value="ZnF_C2H2"/>
    <property type="match status" value="8"/>
</dbReference>
<evidence type="ECO:0000259" key="12">
    <source>
        <dbReference type="PROSITE" id="PS50157"/>
    </source>
</evidence>
<dbReference type="FunFam" id="3.30.160.60:FF:000446">
    <property type="entry name" value="Zinc finger protein"/>
    <property type="match status" value="1"/>
</dbReference>
<accession>A0AAD4MGB8</accession>
<sequence>MYQPLLKCFECGSHQPKETFQTIEDLEMHIAKHFSERPLYECPIRTCDIQFYTKIDLWNHCRRNHNQSECDQIEKWLDKKLKTFEILNKSIISRFTSDTDGINHFECSKCKENYGKFFEKFGSAESLEAHIVRCHCGGSPLYECDDKTCGGILYTYGMFLLHCVSEHNKIKDVTVRTKFQIYNSFNNSIAMSLAGGVNEEREELWTVPKKIITENTIFDEDEDDMESVEMNIPCEDSLDVDLNFIISGDDSFENARIAGSKILRVSNENIDDDQLADSSDDVNSRKLTTKNSVAGFDKASQSNQETSRYDSNRGRKTNRKSQLTNHNTSKASQRMDQESAICRSSNQDQKSQSTNQKTRLNRDTNPSERKASKQKPQKRYECNECPYFCNRSDTLAVHIRTHTSKISYKCSECSYASFHRRSLTNHIRTHTGEKPFKCNKCSYACAEKGYLKKHMMSRACGNPVKIRNHSKFIATESNTRDHTLTLKKPFKCKQCYYSTLNAGSFNAHLRTHTSGEFHNCDQRGSKILNRQ</sequence>
<keyword evidence="5" id="KW-0862">Zinc</keyword>
<dbReference type="Pfam" id="PF13909">
    <property type="entry name" value="zf-H2C2_5"/>
    <property type="match status" value="1"/>
</dbReference>
<dbReference type="FunFam" id="3.30.160.60:FF:000630">
    <property type="entry name" value="Zinc finger protein 180"/>
    <property type="match status" value="1"/>
</dbReference>
<feature type="domain" description="C2H2-type" evidence="12">
    <location>
        <begin position="490"/>
        <end position="517"/>
    </location>
</feature>
<evidence type="ECO:0000256" key="8">
    <source>
        <dbReference type="ARBA" id="ARBA00023163"/>
    </source>
</evidence>
<evidence type="ECO:0000256" key="3">
    <source>
        <dbReference type="ARBA" id="ARBA00022737"/>
    </source>
</evidence>
<dbReference type="Pfam" id="PF00096">
    <property type="entry name" value="zf-C2H2"/>
    <property type="match status" value="1"/>
</dbReference>
<keyword evidence="14" id="KW-1185">Reference proteome</keyword>
<dbReference type="GO" id="GO:0003677">
    <property type="term" value="F:DNA binding"/>
    <property type="evidence" value="ECO:0007669"/>
    <property type="project" value="UniProtKB-KW"/>
</dbReference>
<keyword evidence="4 10" id="KW-0863">Zinc-finger</keyword>
<evidence type="ECO:0000256" key="11">
    <source>
        <dbReference type="SAM" id="MobiDB-lite"/>
    </source>
</evidence>
<feature type="region of interest" description="Disordered" evidence="11">
    <location>
        <begin position="272"/>
        <end position="376"/>
    </location>
</feature>
<evidence type="ECO:0000313" key="13">
    <source>
        <dbReference type="EMBL" id="KAI1691177.1"/>
    </source>
</evidence>
<evidence type="ECO:0000256" key="1">
    <source>
        <dbReference type="ARBA" id="ARBA00004123"/>
    </source>
</evidence>
<keyword evidence="2" id="KW-0479">Metal-binding</keyword>
<evidence type="ECO:0000313" key="14">
    <source>
        <dbReference type="Proteomes" id="UP001201812"/>
    </source>
</evidence>
<feature type="compositionally biased region" description="Polar residues" evidence="11">
    <location>
        <begin position="320"/>
        <end position="334"/>
    </location>
</feature>
<dbReference type="InterPro" id="IPR013087">
    <property type="entry name" value="Znf_C2H2_type"/>
</dbReference>
<evidence type="ECO:0000256" key="7">
    <source>
        <dbReference type="ARBA" id="ARBA00023125"/>
    </source>
</evidence>
<organism evidence="13 14">
    <name type="scientific">Ditylenchus destructor</name>
    <dbReference type="NCBI Taxonomy" id="166010"/>
    <lineage>
        <taxon>Eukaryota</taxon>
        <taxon>Metazoa</taxon>
        <taxon>Ecdysozoa</taxon>
        <taxon>Nematoda</taxon>
        <taxon>Chromadorea</taxon>
        <taxon>Rhabditida</taxon>
        <taxon>Tylenchina</taxon>
        <taxon>Tylenchomorpha</taxon>
        <taxon>Sphaerularioidea</taxon>
        <taxon>Anguinidae</taxon>
        <taxon>Anguininae</taxon>
        <taxon>Ditylenchus</taxon>
    </lineage>
</organism>
<dbReference type="Proteomes" id="UP001201812">
    <property type="component" value="Unassembled WGS sequence"/>
</dbReference>
<evidence type="ECO:0000256" key="6">
    <source>
        <dbReference type="ARBA" id="ARBA00023015"/>
    </source>
</evidence>
<dbReference type="GO" id="GO:0000122">
    <property type="term" value="P:negative regulation of transcription by RNA polymerase II"/>
    <property type="evidence" value="ECO:0007669"/>
    <property type="project" value="UniProtKB-ARBA"/>
</dbReference>
<dbReference type="GO" id="GO:0008270">
    <property type="term" value="F:zinc ion binding"/>
    <property type="evidence" value="ECO:0007669"/>
    <property type="project" value="UniProtKB-KW"/>
</dbReference>
<dbReference type="PANTHER" id="PTHR24379">
    <property type="entry name" value="KRAB AND ZINC FINGER DOMAIN-CONTAINING"/>
    <property type="match status" value="1"/>
</dbReference>
<protein>
    <submittedName>
        <fullName evidence="13">Zinc-finger double domain-containing protein</fullName>
    </submittedName>
</protein>
<keyword evidence="3" id="KW-0677">Repeat</keyword>